<protein>
    <submittedName>
        <fullName evidence="2">Uncharacterized protein</fullName>
    </submittedName>
</protein>
<gene>
    <name evidence="2" type="ORF">CO051_04490</name>
</gene>
<reference evidence="3" key="1">
    <citation type="submission" date="2017-09" db="EMBL/GenBank/DDBJ databases">
        <title>Depth-based differentiation of microbial function through sediment-hosted aquifers and enrichment of novel symbionts in the deep terrestrial subsurface.</title>
        <authorList>
            <person name="Probst A.J."/>
            <person name="Ladd B."/>
            <person name="Jarett J.K."/>
            <person name="Geller-Mcgrath D.E."/>
            <person name="Sieber C.M.K."/>
            <person name="Emerson J.B."/>
            <person name="Anantharaman K."/>
            <person name="Thomas B.C."/>
            <person name="Malmstrom R."/>
            <person name="Stieglmeier M."/>
            <person name="Klingl A."/>
            <person name="Woyke T."/>
            <person name="Ryan C.M."/>
            <person name="Banfield J.F."/>
        </authorList>
    </citation>
    <scope>NUCLEOTIDE SEQUENCE [LARGE SCALE GENOMIC DNA]</scope>
</reference>
<organism evidence="2 3">
    <name type="scientific">Candidatus Roizmanbacteria bacterium CG_4_9_14_0_2_um_filter_39_13</name>
    <dbReference type="NCBI Taxonomy" id="1974839"/>
    <lineage>
        <taxon>Bacteria</taxon>
        <taxon>Candidatus Roizmaniibacteriota</taxon>
    </lineage>
</organism>
<evidence type="ECO:0000256" key="1">
    <source>
        <dbReference type="SAM" id="Phobius"/>
    </source>
</evidence>
<sequence>MIELVGFTIKTIGEVMVGFTAIMVHHRVWKEHKIDTRVFAEMKRERRVGITGLILIVLGYILQVAGEYVLYSPVY</sequence>
<keyword evidence="1" id="KW-0812">Transmembrane</keyword>
<comment type="caution">
    <text evidence="2">The sequence shown here is derived from an EMBL/GenBank/DDBJ whole genome shotgun (WGS) entry which is preliminary data.</text>
</comment>
<dbReference type="Proteomes" id="UP000231383">
    <property type="component" value="Unassembled WGS sequence"/>
</dbReference>
<dbReference type="AlphaFoldDB" id="A0A2M8EXZ1"/>
<keyword evidence="1" id="KW-1133">Transmembrane helix</keyword>
<dbReference type="EMBL" id="PFSC01000121">
    <property type="protein sequence ID" value="PJC31056.1"/>
    <property type="molecule type" value="Genomic_DNA"/>
</dbReference>
<evidence type="ECO:0000313" key="3">
    <source>
        <dbReference type="Proteomes" id="UP000231383"/>
    </source>
</evidence>
<feature type="transmembrane region" description="Helical" evidence="1">
    <location>
        <begin position="50"/>
        <end position="71"/>
    </location>
</feature>
<keyword evidence="1" id="KW-0472">Membrane</keyword>
<accession>A0A2M8EXZ1</accession>
<name>A0A2M8EXZ1_9BACT</name>
<feature type="transmembrane region" description="Helical" evidence="1">
    <location>
        <begin position="12"/>
        <end position="29"/>
    </location>
</feature>
<evidence type="ECO:0000313" key="2">
    <source>
        <dbReference type="EMBL" id="PJC31056.1"/>
    </source>
</evidence>
<proteinExistence type="predicted"/>